<dbReference type="PATRIC" id="fig|1125725.3.peg.1392"/>
<dbReference type="EMBL" id="AUZJ01000037">
    <property type="protein sequence ID" value="ERF60623.1"/>
    <property type="molecule type" value="Genomic_DNA"/>
</dbReference>
<reference evidence="4 5" key="1">
    <citation type="submission" date="2013-08" db="EMBL/GenBank/DDBJ databases">
        <authorList>
            <person name="Durkin A.S."/>
            <person name="Haft D.R."/>
            <person name="McCorrison J."/>
            <person name="Torralba M."/>
            <person name="Gillis M."/>
            <person name="Haft D.H."/>
            <person name="Methe B."/>
            <person name="Sutton G."/>
            <person name="Nelson K.E."/>
        </authorList>
    </citation>
    <scope>NUCLEOTIDE SEQUENCE [LARGE SCALE GENOMIC DNA]</scope>
    <source>
        <strain evidence="3 5">ATCC 35536</strain>
        <strain evidence="2 4">VPI DR56BR1116</strain>
    </source>
</reference>
<keyword evidence="5" id="KW-1185">Reference proteome</keyword>
<dbReference type="Proteomes" id="UP000016646">
    <property type="component" value="Unassembled WGS sequence"/>
</dbReference>
<evidence type="ECO:0000313" key="2">
    <source>
        <dbReference type="EMBL" id="ERF60623.1"/>
    </source>
</evidence>
<gene>
    <name evidence="3" type="ORF">HMPREF0860_2105</name>
    <name evidence="2" type="ORF">HMPREF1325_0287</name>
</gene>
<accession>U1FLE1</accession>
<evidence type="ECO:0000256" key="1">
    <source>
        <dbReference type="SAM" id="MobiDB-lite"/>
    </source>
</evidence>
<name>U1FLE1_TRESO</name>
<sequence length="50" mass="5430">MKRRGGKADKIPERQNAMCAMICGTAQSGSSHSNERGLKPTSSRGSLFYQ</sequence>
<proteinExistence type="predicted"/>
<feature type="compositionally biased region" description="Polar residues" evidence="1">
    <location>
        <begin position="40"/>
        <end position="50"/>
    </location>
</feature>
<evidence type="ECO:0000313" key="5">
    <source>
        <dbReference type="Proteomes" id="UP000016646"/>
    </source>
</evidence>
<evidence type="ECO:0000313" key="4">
    <source>
        <dbReference type="Proteomes" id="UP000016412"/>
    </source>
</evidence>
<dbReference type="EMBL" id="AVQI01000068">
    <property type="protein sequence ID" value="ERK00137.1"/>
    <property type="molecule type" value="Genomic_DNA"/>
</dbReference>
<dbReference type="Proteomes" id="UP000016412">
    <property type="component" value="Unassembled WGS sequence"/>
</dbReference>
<comment type="caution">
    <text evidence="2">The sequence shown here is derived from an EMBL/GenBank/DDBJ whole genome shotgun (WGS) entry which is preliminary data.</text>
</comment>
<protein>
    <submittedName>
        <fullName evidence="2">Uncharacterized protein</fullName>
    </submittedName>
</protein>
<organism evidence="2 4">
    <name type="scientific">Treponema socranskii subsp. socranskii VPI DR56BR1116 = ATCC 35536</name>
    <dbReference type="NCBI Taxonomy" id="1125725"/>
    <lineage>
        <taxon>Bacteria</taxon>
        <taxon>Pseudomonadati</taxon>
        <taxon>Spirochaetota</taxon>
        <taxon>Spirochaetia</taxon>
        <taxon>Spirochaetales</taxon>
        <taxon>Treponemataceae</taxon>
        <taxon>Treponema</taxon>
    </lineage>
</organism>
<feature type="region of interest" description="Disordered" evidence="1">
    <location>
        <begin position="26"/>
        <end position="50"/>
    </location>
</feature>
<evidence type="ECO:0000313" key="3">
    <source>
        <dbReference type="EMBL" id="ERK00137.1"/>
    </source>
</evidence>
<dbReference type="AlphaFoldDB" id="U1FLE1"/>